<reference evidence="9 10" key="1">
    <citation type="submission" date="2017-08" db="EMBL/GenBank/DDBJ databases">
        <title>Halovibrio sewagensis sp. nov., isolated from wastewater of high salinity.</title>
        <authorList>
            <person name="Dong X."/>
            <person name="Zhang G."/>
        </authorList>
    </citation>
    <scope>NUCLEOTIDE SEQUENCE [LARGE SCALE GENOMIC DNA]</scope>
    <source>
        <strain evidence="9 10">YL5-2</strain>
    </source>
</reference>
<evidence type="ECO:0000256" key="4">
    <source>
        <dbReference type="ARBA" id="ARBA00022989"/>
    </source>
</evidence>
<keyword evidence="3 7" id="KW-0812">Transmembrane</keyword>
<evidence type="ECO:0000256" key="7">
    <source>
        <dbReference type="SAM" id="Phobius"/>
    </source>
</evidence>
<evidence type="ECO:0000256" key="1">
    <source>
        <dbReference type="ARBA" id="ARBA00004651"/>
    </source>
</evidence>
<keyword evidence="2" id="KW-1003">Cell membrane</keyword>
<evidence type="ECO:0000256" key="6">
    <source>
        <dbReference type="SAM" id="MobiDB-lite"/>
    </source>
</evidence>
<evidence type="ECO:0000256" key="5">
    <source>
        <dbReference type="ARBA" id="ARBA00023136"/>
    </source>
</evidence>
<name>A0A2A2F4Q7_9GAMM</name>
<comment type="subcellular location">
    <subcellularLocation>
        <location evidence="1">Cell membrane</location>
        <topology evidence="1">Multi-pass membrane protein</topology>
    </subcellularLocation>
</comment>
<protein>
    <submittedName>
        <fullName evidence="9">Sodium:proton antiporter</fullName>
    </submittedName>
</protein>
<dbReference type="Pfam" id="PF03553">
    <property type="entry name" value="Na_H_antiporter"/>
    <property type="match status" value="1"/>
</dbReference>
<proteinExistence type="predicted"/>
<feature type="transmembrane region" description="Helical" evidence="7">
    <location>
        <begin position="250"/>
        <end position="269"/>
    </location>
</feature>
<keyword evidence="10" id="KW-1185">Reference proteome</keyword>
<feature type="transmembrane region" description="Helical" evidence="7">
    <location>
        <begin position="114"/>
        <end position="134"/>
    </location>
</feature>
<feature type="region of interest" description="Disordered" evidence="6">
    <location>
        <begin position="1"/>
        <end position="27"/>
    </location>
</feature>
<dbReference type="AlphaFoldDB" id="A0A2A2F4Q7"/>
<feature type="transmembrane region" description="Helical" evidence="7">
    <location>
        <begin position="317"/>
        <end position="338"/>
    </location>
</feature>
<feature type="transmembrane region" description="Helical" evidence="7">
    <location>
        <begin position="61"/>
        <end position="78"/>
    </location>
</feature>
<dbReference type="InterPro" id="IPR018461">
    <property type="entry name" value="Na/H_Antiport_NhaC-like_C"/>
</dbReference>
<feature type="transmembrane region" description="Helical" evidence="7">
    <location>
        <begin position="32"/>
        <end position="49"/>
    </location>
</feature>
<accession>A0A2A2F4Q7</accession>
<feature type="transmembrane region" description="Helical" evidence="7">
    <location>
        <begin position="381"/>
        <end position="401"/>
    </location>
</feature>
<feature type="transmembrane region" description="Helical" evidence="7">
    <location>
        <begin position="155"/>
        <end position="178"/>
    </location>
</feature>
<comment type="caution">
    <text evidence="9">The sequence shown here is derived from an EMBL/GenBank/DDBJ whole genome shotgun (WGS) entry which is preliminary data.</text>
</comment>
<feature type="transmembrane region" description="Helical" evidence="7">
    <location>
        <begin position="350"/>
        <end position="369"/>
    </location>
</feature>
<evidence type="ECO:0000313" key="9">
    <source>
        <dbReference type="EMBL" id="PAU79609.1"/>
    </source>
</evidence>
<evidence type="ECO:0000256" key="2">
    <source>
        <dbReference type="ARBA" id="ARBA00022475"/>
    </source>
</evidence>
<evidence type="ECO:0000259" key="8">
    <source>
        <dbReference type="Pfam" id="PF03553"/>
    </source>
</evidence>
<feature type="transmembrane region" description="Helical" evidence="7">
    <location>
        <begin position="513"/>
        <end position="533"/>
    </location>
</feature>
<evidence type="ECO:0000313" key="10">
    <source>
        <dbReference type="Proteomes" id="UP000218896"/>
    </source>
</evidence>
<dbReference type="PANTHER" id="PTHR43478">
    <property type="entry name" value="NA+/H+ ANTIPORTER-RELATED"/>
    <property type="match status" value="1"/>
</dbReference>
<feature type="transmembrane region" description="Helical" evidence="7">
    <location>
        <begin position="421"/>
        <end position="441"/>
    </location>
</feature>
<evidence type="ECO:0000256" key="3">
    <source>
        <dbReference type="ARBA" id="ARBA00022692"/>
    </source>
</evidence>
<feature type="compositionally biased region" description="Polar residues" evidence="6">
    <location>
        <begin position="1"/>
        <end position="17"/>
    </location>
</feature>
<dbReference type="Proteomes" id="UP000218896">
    <property type="component" value="Unassembled WGS sequence"/>
</dbReference>
<organism evidence="9 10">
    <name type="scientific">Halovibrio salipaludis</name>
    <dbReference type="NCBI Taxonomy" id="2032626"/>
    <lineage>
        <taxon>Bacteria</taxon>
        <taxon>Pseudomonadati</taxon>
        <taxon>Pseudomonadota</taxon>
        <taxon>Gammaproteobacteria</taxon>
        <taxon>Oceanospirillales</taxon>
        <taxon>Halomonadaceae</taxon>
        <taxon>Halovibrio</taxon>
    </lineage>
</organism>
<gene>
    <name evidence="9" type="ORF">CK501_12415</name>
</gene>
<feature type="transmembrane region" description="Helical" evidence="7">
    <location>
        <begin position="85"/>
        <end position="108"/>
    </location>
</feature>
<dbReference type="GO" id="GO:0005886">
    <property type="term" value="C:plasma membrane"/>
    <property type="evidence" value="ECO:0007669"/>
    <property type="project" value="UniProtKB-SubCell"/>
</dbReference>
<dbReference type="OrthoDB" id="9762978at2"/>
<keyword evidence="5 7" id="KW-0472">Membrane</keyword>
<dbReference type="EMBL" id="NSKD01000006">
    <property type="protein sequence ID" value="PAU79609.1"/>
    <property type="molecule type" value="Genomic_DNA"/>
</dbReference>
<feature type="domain" description="Na+/H+ antiporter NhaC-like C-terminal" evidence="8">
    <location>
        <begin position="238"/>
        <end position="529"/>
    </location>
</feature>
<dbReference type="PANTHER" id="PTHR43478:SF1">
    <property type="entry name" value="NA+_H+ ANTIPORTER NHAC-LIKE C-TERMINAL DOMAIN-CONTAINING PROTEIN"/>
    <property type="match status" value="1"/>
</dbReference>
<sequence length="538" mass="56724">MLRSGSRQNQGDRNMNGNRHDTNPATGPNKRVIAALAGIVLGGTGLYLVGQSHPGDAEHFGIWSLVPPALAIVLAFWLREVISALAIGIIAGGLIAGQVNVIDAFLIPSIGTESYALILLVYLWALGGLIGIWTRTGGAARFASWAGERMVRGPVSARLFTWIMGLIFHQGGTISTVLTGTTARPLADKHRVSHEELSYITDSTASPAATLIPFNVWPIYVGGLLAGTIPLFESSEDGIQFFFQALPYNFYAIAALLITLLFALDRLPFSPGRRMREAMSRARDTGKLDRDGARPLTSRELTENHVPEGYRTGLIDFLAPIGILLGVAIIPYFVTYFLLGWTGGEQDPLLLVAEAFILAVITAIVIALVKGMPFDEVMGGFVDGCKGVTIGAIILGLAVSLKDVTDAVGTADFLVSTVGDSIPAALMPALLFGLCLVIAFATGTSWGTYAVMIPIAMPLAWHIAPDPFFVTLCFSAVIGGAVFGDQCSPISDTTVLSSLATGADLMDHVRTQIPLTVLAGGIAVAGYTLLALVTGAGS</sequence>
<keyword evidence="4 7" id="KW-1133">Transmembrane helix</keyword>